<evidence type="ECO:0000313" key="1">
    <source>
        <dbReference type="EMBL" id="KAG9442168.1"/>
    </source>
</evidence>
<protein>
    <submittedName>
        <fullName evidence="1">Uncharacterized protein</fullName>
    </submittedName>
</protein>
<gene>
    <name evidence="1" type="ORF">H6P81_018022</name>
</gene>
<comment type="caution">
    <text evidence="1">The sequence shown here is derived from an EMBL/GenBank/DDBJ whole genome shotgun (WGS) entry which is preliminary data.</text>
</comment>
<dbReference type="AlphaFoldDB" id="A0AAV7E0L7"/>
<reference evidence="1 2" key="1">
    <citation type="submission" date="2021-07" db="EMBL/GenBank/DDBJ databases">
        <title>The Aristolochia fimbriata genome: insights into angiosperm evolution, floral development and chemical biosynthesis.</title>
        <authorList>
            <person name="Jiao Y."/>
        </authorList>
    </citation>
    <scope>NUCLEOTIDE SEQUENCE [LARGE SCALE GENOMIC DNA]</scope>
    <source>
        <strain evidence="1">IBCAS-2021</strain>
        <tissue evidence="1">Leaf</tissue>
    </source>
</reference>
<dbReference type="Proteomes" id="UP000825729">
    <property type="component" value="Unassembled WGS sequence"/>
</dbReference>
<name>A0AAV7E0L7_ARIFI</name>
<organism evidence="1 2">
    <name type="scientific">Aristolochia fimbriata</name>
    <name type="common">White veined hardy Dutchman's pipe vine</name>
    <dbReference type="NCBI Taxonomy" id="158543"/>
    <lineage>
        <taxon>Eukaryota</taxon>
        <taxon>Viridiplantae</taxon>
        <taxon>Streptophyta</taxon>
        <taxon>Embryophyta</taxon>
        <taxon>Tracheophyta</taxon>
        <taxon>Spermatophyta</taxon>
        <taxon>Magnoliopsida</taxon>
        <taxon>Magnoliidae</taxon>
        <taxon>Piperales</taxon>
        <taxon>Aristolochiaceae</taxon>
        <taxon>Aristolochia</taxon>
    </lineage>
</organism>
<proteinExistence type="predicted"/>
<evidence type="ECO:0000313" key="2">
    <source>
        <dbReference type="Proteomes" id="UP000825729"/>
    </source>
</evidence>
<dbReference type="EMBL" id="JAINDJ010000007">
    <property type="protein sequence ID" value="KAG9442168.1"/>
    <property type="molecule type" value="Genomic_DNA"/>
</dbReference>
<keyword evidence="2" id="KW-1185">Reference proteome</keyword>
<accession>A0AAV7E0L7</accession>
<sequence>MISLIYTTEPSSRPIYSPTFSLIYRREFSDAPVSLIQLMYPYDHMGLLRDSFLAKLYFPLPMAVSSLGLWKDIYWKSHGERSWRSLGGLRIRERCNIMVPPVPTCTCHWSEFLYAINLKPAWNRHGWREAEEEVEVCRFVQPNECVVQ</sequence>